<comment type="caution">
    <text evidence="3">The sequence shown here is derived from an EMBL/GenBank/DDBJ whole genome shotgun (WGS) entry which is preliminary data.</text>
</comment>
<keyword evidence="1" id="KW-0175">Coiled coil</keyword>
<protein>
    <submittedName>
        <fullName evidence="3">Uncharacterized protein</fullName>
    </submittedName>
</protein>
<proteinExistence type="predicted"/>
<dbReference type="AlphaFoldDB" id="A0A9W6F4E7"/>
<evidence type="ECO:0000313" key="4">
    <source>
        <dbReference type="Proteomes" id="UP001165080"/>
    </source>
</evidence>
<feature type="compositionally biased region" description="Gly residues" evidence="2">
    <location>
        <begin position="189"/>
        <end position="200"/>
    </location>
</feature>
<gene>
    <name evidence="3" type="primary">PLEST007835</name>
    <name evidence="3" type="ORF">PLESTB_000968700</name>
</gene>
<dbReference type="EMBL" id="BRXU01000012">
    <property type="protein sequence ID" value="GLC55291.1"/>
    <property type="molecule type" value="Genomic_DNA"/>
</dbReference>
<accession>A0A9W6F4E7</accession>
<name>A0A9W6F4E7_9CHLO</name>
<feature type="compositionally biased region" description="Gly residues" evidence="2">
    <location>
        <begin position="212"/>
        <end position="225"/>
    </location>
</feature>
<keyword evidence="4" id="KW-1185">Reference proteome</keyword>
<feature type="compositionally biased region" description="Gly residues" evidence="2">
    <location>
        <begin position="172"/>
        <end position="181"/>
    </location>
</feature>
<evidence type="ECO:0000313" key="3">
    <source>
        <dbReference type="EMBL" id="GLC55291.1"/>
    </source>
</evidence>
<feature type="coiled-coil region" evidence="1">
    <location>
        <begin position="91"/>
        <end position="126"/>
    </location>
</feature>
<feature type="region of interest" description="Disordered" evidence="2">
    <location>
        <begin position="172"/>
        <end position="225"/>
    </location>
</feature>
<organism evidence="3 4">
    <name type="scientific">Pleodorina starrii</name>
    <dbReference type="NCBI Taxonomy" id="330485"/>
    <lineage>
        <taxon>Eukaryota</taxon>
        <taxon>Viridiplantae</taxon>
        <taxon>Chlorophyta</taxon>
        <taxon>core chlorophytes</taxon>
        <taxon>Chlorophyceae</taxon>
        <taxon>CS clade</taxon>
        <taxon>Chlamydomonadales</taxon>
        <taxon>Volvocaceae</taxon>
        <taxon>Pleodorina</taxon>
    </lineage>
</organism>
<evidence type="ECO:0000256" key="2">
    <source>
        <dbReference type="SAM" id="MobiDB-lite"/>
    </source>
</evidence>
<evidence type="ECO:0000256" key="1">
    <source>
        <dbReference type="SAM" id="Coils"/>
    </source>
</evidence>
<dbReference type="Proteomes" id="UP001165080">
    <property type="component" value="Unassembled WGS sequence"/>
</dbReference>
<sequence>MSLPERSSNPVLARLEQEAVRAAVPKGLKDERSRQLEYDLNWCYNRNNWYFTGGGLLVGLTLGYTLKSVQPLAWAAILAPAGDWLYEQHACRELQEAFNAHQRQLKEEARQAADRARAEVRDFYGQLVAAGSSPEAAAAAATAAAADAAREGGSGGGEGVGGAGGAGSAGGGVAAGGGGGEGVREEVRLGGGGGAGGAEGAVGRRRVWWWPWGGGGGAGRKGGEA</sequence>
<reference evidence="3 4" key="1">
    <citation type="journal article" date="2023" name="Commun. Biol.">
        <title>Reorganization of the ancestral sex-determining regions during the evolution of trioecy in Pleodorina starrii.</title>
        <authorList>
            <person name="Takahashi K."/>
            <person name="Suzuki S."/>
            <person name="Kawai-Toyooka H."/>
            <person name="Yamamoto K."/>
            <person name="Hamaji T."/>
            <person name="Ootsuki R."/>
            <person name="Yamaguchi H."/>
            <person name="Kawachi M."/>
            <person name="Higashiyama T."/>
            <person name="Nozaki H."/>
        </authorList>
    </citation>
    <scope>NUCLEOTIDE SEQUENCE [LARGE SCALE GENOMIC DNA]</scope>
    <source>
        <strain evidence="3 4">NIES-4479</strain>
    </source>
</reference>